<organism evidence="1 2">
    <name type="scientific">Petrachloros mirabilis ULC683</name>
    <dbReference type="NCBI Taxonomy" id="2781853"/>
    <lineage>
        <taxon>Bacteria</taxon>
        <taxon>Bacillati</taxon>
        <taxon>Cyanobacteriota</taxon>
        <taxon>Cyanophyceae</taxon>
        <taxon>Synechococcales</taxon>
        <taxon>Petrachlorosaceae</taxon>
        <taxon>Petrachloros</taxon>
        <taxon>Petrachloros mirabilis</taxon>
    </lineage>
</organism>
<name>A0A8K1ZZJ9_9CYAN</name>
<reference evidence="1" key="1">
    <citation type="submission" date="2019-12" db="EMBL/GenBank/DDBJ databases">
        <title>High-Quality draft genome sequences of three cyanobacteria isolated from the limestone walls of the Old Cathedral of Coimbra.</title>
        <authorList>
            <person name="Tiago I."/>
            <person name="Soares F."/>
            <person name="Portugal A."/>
        </authorList>
    </citation>
    <scope>NUCLEOTIDE SEQUENCE [LARGE SCALE GENOMIC DNA]</scope>
    <source>
        <strain evidence="1">C</strain>
    </source>
</reference>
<proteinExistence type="predicted"/>
<protein>
    <submittedName>
        <fullName evidence="1">Uncharacterized protein</fullName>
    </submittedName>
</protein>
<dbReference type="RefSeq" id="WP_161825481.1">
    <property type="nucleotide sequence ID" value="NZ_WVIC01000019.1"/>
</dbReference>
<gene>
    <name evidence="1" type="ORF">GS597_10895</name>
</gene>
<evidence type="ECO:0000313" key="1">
    <source>
        <dbReference type="EMBL" id="NCJ07006.1"/>
    </source>
</evidence>
<sequence length="174" mass="18852">MNSNTANSETIGRKNQPIELLKSGQLLALSQHEPGGLILQKPYHAEFVNAGSAVGGMFDTQCVTLYTLGAVEFTVPESTPERQVAFQQRMDDIDAMQQLCQDDSPLRRAVAIVQLLCERFGVTEVQSIPNDVLAKLVGVLPGTVAIAWQQQLSEVKNADKTPTDATMDARLAVA</sequence>
<dbReference type="EMBL" id="WVIC01000019">
    <property type="protein sequence ID" value="NCJ07006.1"/>
    <property type="molecule type" value="Genomic_DNA"/>
</dbReference>
<keyword evidence="2" id="KW-1185">Reference proteome</keyword>
<comment type="caution">
    <text evidence="1">The sequence shown here is derived from an EMBL/GenBank/DDBJ whole genome shotgun (WGS) entry which is preliminary data.</text>
</comment>
<dbReference type="Proteomes" id="UP000607397">
    <property type="component" value="Unassembled WGS sequence"/>
</dbReference>
<accession>A0A8K1ZZJ9</accession>
<dbReference type="AlphaFoldDB" id="A0A8K1ZZJ9"/>
<evidence type="ECO:0000313" key="2">
    <source>
        <dbReference type="Proteomes" id="UP000607397"/>
    </source>
</evidence>